<evidence type="ECO:0000256" key="4">
    <source>
        <dbReference type="ARBA" id="ARBA00022729"/>
    </source>
</evidence>
<sequence>MINKRSTTLSLCLALLIVSAACSNSTNPASTGKQEANGTTKAIPKVKLKYWTPDRGFSEQIREEVDRFNKTNTDNIEVELTIMAENYPQSVDIAFSSNQAPDIIRVNNVTFMPFLKKGYLDPLDTYIPAEMKKKFETVLSEEINTKDGKIYSLPNYGYTHRLVYNKDLFEKAGIKNPPQTLDELVATAKKLTEAGNGASFGFSANLKSSLNAIERSPRAIAELSGYPGYGYDFKTGKYDFSGYQAIIEAFRQMKKDGSFFPGSESLDIDPLRAQFAEGKIGMYISISAEPNVYKQQFPAKIKWGAALPPTIDGNIRGAIGLTQAGAWLSLSSKSEHKAEAWKFLQYLYGDEVLNSYYEKGLGTSLVPFVLSNAKKPQLEGVEGFLPTKYDTLQPASPTITVDGMNYGDAFLRYILDGGDLAKTIADLNQRYNQSLDKARQSGDVKLAADPSFDPAKLQGKLVK</sequence>
<name>A0ABX0J6Y5_9BACL</name>
<evidence type="ECO:0000256" key="3">
    <source>
        <dbReference type="ARBA" id="ARBA00022448"/>
    </source>
</evidence>
<organism evidence="6 7">
    <name type="scientific">Paenibacillus agricola</name>
    <dbReference type="NCBI Taxonomy" id="2716264"/>
    <lineage>
        <taxon>Bacteria</taxon>
        <taxon>Bacillati</taxon>
        <taxon>Bacillota</taxon>
        <taxon>Bacilli</taxon>
        <taxon>Bacillales</taxon>
        <taxon>Paenibacillaceae</taxon>
        <taxon>Paenibacillus</taxon>
    </lineage>
</organism>
<dbReference type="InterPro" id="IPR006059">
    <property type="entry name" value="SBP"/>
</dbReference>
<evidence type="ECO:0000256" key="5">
    <source>
        <dbReference type="SAM" id="SignalP"/>
    </source>
</evidence>
<reference evidence="6" key="1">
    <citation type="submission" date="2020-03" db="EMBL/GenBank/DDBJ databases">
        <title>Draft sequencing of Paenibacilllus sp. S3N08.</title>
        <authorList>
            <person name="Kim D.-U."/>
        </authorList>
    </citation>
    <scope>NUCLEOTIDE SEQUENCE</scope>
    <source>
        <strain evidence="6">S3N08</strain>
    </source>
</reference>
<dbReference type="EMBL" id="JAAOIW010000007">
    <property type="protein sequence ID" value="NHN32120.1"/>
    <property type="molecule type" value="Genomic_DNA"/>
</dbReference>
<dbReference type="RefSeq" id="WP_166152398.1">
    <property type="nucleotide sequence ID" value="NZ_JAAOIW010000007.1"/>
</dbReference>
<keyword evidence="4 5" id="KW-0732">Signal</keyword>
<dbReference type="PROSITE" id="PS51257">
    <property type="entry name" value="PROKAR_LIPOPROTEIN"/>
    <property type="match status" value="1"/>
</dbReference>
<gene>
    <name evidence="6" type="ORF">G9U52_19970</name>
</gene>
<dbReference type="Pfam" id="PF01547">
    <property type="entry name" value="SBP_bac_1"/>
    <property type="match status" value="1"/>
</dbReference>
<accession>A0ABX0J6Y5</accession>
<comment type="similarity">
    <text evidence="2">Belongs to the bacterial solute-binding protein 1 family.</text>
</comment>
<dbReference type="Gene3D" id="3.40.190.10">
    <property type="entry name" value="Periplasmic binding protein-like II"/>
    <property type="match status" value="1"/>
</dbReference>
<comment type="subcellular location">
    <subcellularLocation>
        <location evidence="1">Cell envelope</location>
    </subcellularLocation>
</comment>
<dbReference type="CDD" id="cd13585">
    <property type="entry name" value="PBP2_TMBP_like"/>
    <property type="match status" value="1"/>
</dbReference>
<feature type="signal peptide" evidence="5">
    <location>
        <begin position="1"/>
        <end position="20"/>
    </location>
</feature>
<evidence type="ECO:0000256" key="1">
    <source>
        <dbReference type="ARBA" id="ARBA00004196"/>
    </source>
</evidence>
<protein>
    <submittedName>
        <fullName evidence="6">Sugar ABC transporter substrate-binding protein</fullName>
    </submittedName>
</protein>
<feature type="chain" id="PRO_5047386078" evidence="5">
    <location>
        <begin position="21"/>
        <end position="463"/>
    </location>
</feature>
<dbReference type="PANTHER" id="PTHR43649">
    <property type="entry name" value="ARABINOSE-BINDING PROTEIN-RELATED"/>
    <property type="match status" value="1"/>
</dbReference>
<dbReference type="PANTHER" id="PTHR43649:SF31">
    <property type="entry name" value="SN-GLYCEROL-3-PHOSPHATE-BINDING PERIPLASMIC PROTEIN UGPB"/>
    <property type="match status" value="1"/>
</dbReference>
<evidence type="ECO:0000313" key="7">
    <source>
        <dbReference type="Proteomes" id="UP001165962"/>
    </source>
</evidence>
<evidence type="ECO:0000256" key="2">
    <source>
        <dbReference type="ARBA" id="ARBA00008520"/>
    </source>
</evidence>
<comment type="caution">
    <text evidence="6">The sequence shown here is derived from an EMBL/GenBank/DDBJ whole genome shotgun (WGS) entry which is preliminary data.</text>
</comment>
<evidence type="ECO:0000313" key="6">
    <source>
        <dbReference type="EMBL" id="NHN32120.1"/>
    </source>
</evidence>
<proteinExistence type="inferred from homology"/>
<dbReference type="InterPro" id="IPR050490">
    <property type="entry name" value="Bact_solute-bd_prot1"/>
</dbReference>
<keyword evidence="3" id="KW-0813">Transport</keyword>
<dbReference type="SUPFAM" id="SSF53850">
    <property type="entry name" value="Periplasmic binding protein-like II"/>
    <property type="match status" value="1"/>
</dbReference>
<dbReference type="Proteomes" id="UP001165962">
    <property type="component" value="Unassembled WGS sequence"/>
</dbReference>
<keyword evidence="7" id="KW-1185">Reference proteome</keyword>